<dbReference type="InterPro" id="IPR051604">
    <property type="entry name" value="Ergot_Alk_Oxidoreductase"/>
</dbReference>
<dbReference type="eggNOG" id="COG0702">
    <property type="taxonomic scope" value="Bacteria"/>
</dbReference>
<proteinExistence type="predicted"/>
<dbReference type="PANTHER" id="PTHR43162">
    <property type="match status" value="1"/>
</dbReference>
<evidence type="ECO:0000259" key="1">
    <source>
        <dbReference type="Pfam" id="PF05368"/>
    </source>
</evidence>
<reference evidence="2" key="1">
    <citation type="journal article" date="2014" name="Genome Announc.">
        <title>Draft Genome Sequence of Lactobacillus oryzae Strain SG293T.</title>
        <authorList>
            <person name="Tanizawa Y."/>
            <person name="Fujisawa T."/>
            <person name="Mochizuki T."/>
            <person name="Kaminuma E."/>
            <person name="Nakamura Y."/>
            <person name="Tohno M."/>
        </authorList>
    </citation>
    <scope>NUCLEOTIDE SEQUENCE [LARGE SCALE GENOMIC DNA]</scope>
    <source>
        <strain evidence="2">SG293</strain>
    </source>
</reference>
<organism evidence="2 3">
    <name type="scientific">Secundilactobacillus oryzae JCM 18671</name>
    <dbReference type="NCBI Taxonomy" id="1291743"/>
    <lineage>
        <taxon>Bacteria</taxon>
        <taxon>Bacillati</taxon>
        <taxon>Bacillota</taxon>
        <taxon>Bacilli</taxon>
        <taxon>Lactobacillales</taxon>
        <taxon>Lactobacillaceae</taxon>
        <taxon>Secundilactobacillus</taxon>
    </lineage>
</organism>
<comment type="caution">
    <text evidence="2">The sequence shown here is derived from an EMBL/GenBank/DDBJ whole genome shotgun (WGS) entry which is preliminary data.</text>
</comment>
<dbReference type="Proteomes" id="UP000028700">
    <property type="component" value="Unassembled WGS sequence"/>
</dbReference>
<dbReference type="Pfam" id="PF05368">
    <property type="entry name" value="NmrA"/>
    <property type="match status" value="1"/>
</dbReference>
<dbReference type="OrthoDB" id="339107at2"/>
<evidence type="ECO:0000313" key="2">
    <source>
        <dbReference type="EMBL" id="GAK47131.1"/>
    </source>
</evidence>
<dbReference type="EMBL" id="BBJM01000002">
    <property type="protein sequence ID" value="GAK47131.1"/>
    <property type="molecule type" value="Genomic_DNA"/>
</dbReference>
<name>A0A081BGG3_9LACO</name>
<dbReference type="Gene3D" id="3.40.50.720">
    <property type="entry name" value="NAD(P)-binding Rossmann-like Domain"/>
    <property type="match status" value="1"/>
</dbReference>
<sequence length="289" mass="32518">MILVTSANGHSGQFIIKQLVKNGYDVRATDISPETEQLKDTLGVKEVVVGDITDIRTIRQVVKDVDQIVHIPPLFIAEEALVGNYLINEAIKAEVKQFVLISVTHSIMSSLLNHAAKRLVEEHLMYQELKHHFNYTILQPMHYMHNFDPNVVQDTGKYGIFYKTDTKLSYVDPDDVGEVVGKVLADPEKHNRATYELVGSDFLSPNGLVQEFNELTGEHAVAEQVTDLDAFMDQVGFLNVYGRESVKHLAETYSDYGLAGNPNVLAWLLGRQPTTFKEYISKQLKTRGN</sequence>
<dbReference type="RefSeq" id="WP_034526026.1">
    <property type="nucleotide sequence ID" value="NZ_BBAZ01000012.1"/>
</dbReference>
<dbReference type="STRING" id="1291743.LOSG293_020690"/>
<evidence type="ECO:0000313" key="3">
    <source>
        <dbReference type="Proteomes" id="UP000028700"/>
    </source>
</evidence>
<feature type="domain" description="NmrA-like" evidence="1">
    <location>
        <begin position="2"/>
        <end position="279"/>
    </location>
</feature>
<dbReference type="InterPro" id="IPR008030">
    <property type="entry name" value="NmrA-like"/>
</dbReference>
<keyword evidence="3" id="KW-1185">Reference proteome</keyword>
<dbReference type="SUPFAM" id="SSF51735">
    <property type="entry name" value="NAD(P)-binding Rossmann-fold domains"/>
    <property type="match status" value="1"/>
</dbReference>
<dbReference type="AlphaFoldDB" id="A0A081BGG3"/>
<dbReference type="PANTHER" id="PTHR43162:SF1">
    <property type="entry name" value="PRESTALK A DIFFERENTIATION PROTEIN A"/>
    <property type="match status" value="1"/>
</dbReference>
<protein>
    <submittedName>
        <fullName evidence="2">Putative nucleoside-sugar epimerase</fullName>
    </submittedName>
</protein>
<dbReference type="InterPro" id="IPR036291">
    <property type="entry name" value="NAD(P)-bd_dom_sf"/>
</dbReference>
<gene>
    <name evidence="2" type="ORF">LOSG293_020690</name>
</gene>
<accession>A0A081BGG3</accession>